<feature type="region of interest" description="Disordered" evidence="2">
    <location>
        <begin position="70"/>
        <end position="103"/>
    </location>
</feature>
<evidence type="ECO:0000313" key="4">
    <source>
        <dbReference type="Proteomes" id="UP000007797"/>
    </source>
</evidence>
<feature type="region of interest" description="Disordered" evidence="2">
    <location>
        <begin position="225"/>
        <end position="260"/>
    </location>
</feature>
<keyword evidence="4" id="KW-1185">Reference proteome</keyword>
<dbReference type="Proteomes" id="UP000007797">
    <property type="component" value="Unassembled WGS sequence"/>
</dbReference>
<dbReference type="STRING" id="1054147.F4Q553"/>
<dbReference type="PROSITE" id="PS50005">
    <property type="entry name" value="TPR"/>
    <property type="match status" value="1"/>
</dbReference>
<dbReference type="PANTHER" id="PTHR13350">
    <property type="entry name" value="INTEGRATOR COMPLEX SUBUNIT 8"/>
    <property type="match status" value="1"/>
</dbReference>
<dbReference type="GO" id="GO:0034472">
    <property type="term" value="P:snRNA 3'-end processing"/>
    <property type="evidence" value="ECO:0007669"/>
    <property type="project" value="InterPro"/>
</dbReference>
<dbReference type="InterPro" id="IPR019734">
    <property type="entry name" value="TPR_rpt"/>
</dbReference>
<dbReference type="InterPro" id="IPR038751">
    <property type="entry name" value="INTS8"/>
</dbReference>
<protein>
    <submittedName>
        <fullName evidence="3">Uncharacterized protein</fullName>
    </submittedName>
</protein>
<organism evidence="3 4">
    <name type="scientific">Cavenderia fasciculata</name>
    <name type="common">Slime mold</name>
    <name type="synonym">Dictyostelium fasciculatum</name>
    <dbReference type="NCBI Taxonomy" id="261658"/>
    <lineage>
        <taxon>Eukaryota</taxon>
        <taxon>Amoebozoa</taxon>
        <taxon>Evosea</taxon>
        <taxon>Eumycetozoa</taxon>
        <taxon>Dictyostelia</taxon>
        <taxon>Acytosteliales</taxon>
        <taxon>Cavenderiaceae</taxon>
        <taxon>Cavenderia</taxon>
    </lineage>
</organism>
<sequence length="730" mass="83645">MKGDRMPTILSPIALAIGEDYTDRWLDYLLDPLKLKDHLKELKNNTTNHPNEASIVKTLMKQYEKGYKGGAAANISSPPPPTATATTTSTTLSANSTPTTTTTNLSTITTHRLKMLVNLVIIVITEANLSLSDIGKIIQAFKHQRLLVEELESSQPNDSVFHTYLKRWIIRGIIKGDPLKYLINSSHALFSKTMVLGGTASPLIPSNTPSLSLQQTLGLIGIGSNSSPSNSASSTPPSSPPPTPPQYISIQSTKERERDSPIDILQKEPEILVLEQITKDCLDFLIDWIDKYRNNKDLQPAIAEITLELGEYYFYKQEYSIAKDYFNQSLKYGEFNSKERAKSFLIACKSMMDQEDDGMMKIDSSDKIIVEKRQKDDDEEEEESTLEKIELAIVNNQQDKILEYLYIDIIDSTLNWQFRTNLERHQIIHQNNRINIFILNLIKSIIYQNSFNFNYDIINQFNEKSFEFLFNTVHKFISEEKQNNNQSTHLERLTFHLNRIGYILNNDQYWIYFKRILPKLYTEIDIIEKDDLDEKMDDDNDEIKLSKFEIYGEILNQDDTIKTGQLIKELTQQTDKTIIDQLLLEKSVRQIIKKQDSSINVKHKVTLEEKCYFELIQSMNEFYKNVGGIDEEKENQQVINALKNTINKYTPTYEMVITIISTLINNNRWNAVSTCSDILSKQPPNSYPSPTIARLTNTLLQLSKLLSSISLNLISIHLFSSSSKDSMGIC</sequence>
<dbReference type="KEGG" id="dfa:DFA_08947"/>
<dbReference type="GeneID" id="14868682"/>
<evidence type="ECO:0000256" key="2">
    <source>
        <dbReference type="SAM" id="MobiDB-lite"/>
    </source>
</evidence>
<feature type="compositionally biased region" description="Low complexity" evidence="2">
    <location>
        <begin position="83"/>
        <end position="103"/>
    </location>
</feature>
<dbReference type="OrthoDB" id="15050at2759"/>
<keyword evidence="1" id="KW-0802">TPR repeat</keyword>
<feature type="repeat" description="TPR" evidence="1">
    <location>
        <begin position="303"/>
        <end position="336"/>
    </location>
</feature>
<feature type="compositionally biased region" description="Low complexity" evidence="2">
    <location>
        <begin position="225"/>
        <end position="236"/>
    </location>
</feature>
<gene>
    <name evidence="3" type="ORF">DFA_08947</name>
</gene>
<dbReference type="RefSeq" id="XP_004356430.1">
    <property type="nucleotide sequence ID" value="XM_004356377.1"/>
</dbReference>
<accession>F4Q553</accession>
<proteinExistence type="predicted"/>
<dbReference type="PANTHER" id="PTHR13350:SF1">
    <property type="entry name" value="INTEGRATOR COMPLEX SUBUNIT 8"/>
    <property type="match status" value="1"/>
</dbReference>
<reference evidence="4" key="1">
    <citation type="journal article" date="2011" name="Genome Res.">
        <title>Phylogeny-wide analysis of social amoeba genomes highlights ancient origins for complex intercellular communication.</title>
        <authorList>
            <person name="Heidel A.J."/>
            <person name="Lawal H.M."/>
            <person name="Felder M."/>
            <person name="Schilde C."/>
            <person name="Helps N.R."/>
            <person name="Tunggal B."/>
            <person name="Rivero F."/>
            <person name="John U."/>
            <person name="Schleicher M."/>
            <person name="Eichinger L."/>
            <person name="Platzer M."/>
            <person name="Noegel A.A."/>
            <person name="Schaap P."/>
            <person name="Gloeckner G."/>
        </authorList>
    </citation>
    <scope>NUCLEOTIDE SEQUENCE [LARGE SCALE GENOMIC DNA]</scope>
    <source>
        <strain evidence="4">SH3</strain>
    </source>
</reference>
<evidence type="ECO:0000313" key="3">
    <source>
        <dbReference type="EMBL" id="EGG17946.1"/>
    </source>
</evidence>
<dbReference type="GO" id="GO:0032039">
    <property type="term" value="C:integrator complex"/>
    <property type="evidence" value="ECO:0007669"/>
    <property type="project" value="TreeGrafter"/>
</dbReference>
<dbReference type="EMBL" id="GL883021">
    <property type="protein sequence ID" value="EGG17946.1"/>
    <property type="molecule type" value="Genomic_DNA"/>
</dbReference>
<dbReference type="AlphaFoldDB" id="F4Q553"/>
<evidence type="ECO:0000256" key="1">
    <source>
        <dbReference type="PROSITE-ProRule" id="PRU00339"/>
    </source>
</evidence>
<dbReference type="GO" id="GO:0005694">
    <property type="term" value="C:chromosome"/>
    <property type="evidence" value="ECO:0007669"/>
    <property type="project" value="UniProtKB-SubCell"/>
</dbReference>
<name>F4Q553_CACFS</name>